<dbReference type="CDD" id="cd00176">
    <property type="entry name" value="SPEC"/>
    <property type="match status" value="1"/>
</dbReference>
<dbReference type="Pfam" id="PF10541">
    <property type="entry name" value="KASH"/>
    <property type="match status" value="1"/>
</dbReference>
<evidence type="ECO:0000256" key="6">
    <source>
        <dbReference type="ARBA" id="ARBA00046312"/>
    </source>
</evidence>
<keyword evidence="11" id="KW-1185">Reference proteome</keyword>
<protein>
    <recommendedName>
        <fullName evidence="9">KASH domain-containing protein</fullName>
    </recommendedName>
</protein>
<evidence type="ECO:0000256" key="5">
    <source>
        <dbReference type="ARBA" id="ARBA00023242"/>
    </source>
</evidence>
<dbReference type="SUPFAM" id="SSF46966">
    <property type="entry name" value="Spectrin repeat"/>
    <property type="match status" value="2"/>
</dbReference>
<feature type="domain" description="KASH" evidence="9">
    <location>
        <begin position="1053"/>
        <end position="1100"/>
    </location>
</feature>
<dbReference type="GO" id="GO:0005640">
    <property type="term" value="C:nuclear outer membrane"/>
    <property type="evidence" value="ECO:0007669"/>
    <property type="project" value="UniProtKB-SubCell"/>
</dbReference>
<dbReference type="Proteomes" id="UP000824782">
    <property type="component" value="Unassembled WGS sequence"/>
</dbReference>
<evidence type="ECO:0000256" key="8">
    <source>
        <dbReference type="SAM" id="MobiDB-lite"/>
    </source>
</evidence>
<keyword evidence="3" id="KW-1133">Transmembrane helix</keyword>
<proteinExistence type="inferred from homology"/>
<dbReference type="InterPro" id="IPR018159">
    <property type="entry name" value="Spectrin/alpha-actinin"/>
</dbReference>
<keyword evidence="7" id="KW-0175">Coiled coil</keyword>
<reference evidence="10" key="1">
    <citation type="thesis" date="2020" institute="ProQuest LLC" country="789 East Eisenhower Parkway, Ann Arbor, MI, USA">
        <title>Comparative Genomics and Chromosome Evolution.</title>
        <authorList>
            <person name="Mudd A.B."/>
        </authorList>
    </citation>
    <scope>NUCLEOTIDE SEQUENCE</scope>
    <source>
        <strain evidence="10">237g6f4</strain>
        <tissue evidence="10">Blood</tissue>
    </source>
</reference>
<dbReference type="InterPro" id="IPR012315">
    <property type="entry name" value="KASH"/>
</dbReference>
<name>A0AAV6ZW51_ENGPU</name>
<dbReference type="SMART" id="SM00150">
    <property type="entry name" value="SPEC"/>
    <property type="match status" value="2"/>
</dbReference>
<keyword evidence="4" id="KW-0472">Membrane</keyword>
<feature type="coiled-coil region" evidence="7">
    <location>
        <begin position="602"/>
        <end position="632"/>
    </location>
</feature>
<dbReference type="Gene3D" id="1.20.58.60">
    <property type="match status" value="1"/>
</dbReference>
<dbReference type="SMART" id="SM01249">
    <property type="entry name" value="KASH"/>
    <property type="match status" value="1"/>
</dbReference>
<evidence type="ECO:0000256" key="3">
    <source>
        <dbReference type="ARBA" id="ARBA00022989"/>
    </source>
</evidence>
<dbReference type="GO" id="GO:0034993">
    <property type="term" value="C:meiotic nuclear membrane microtubule tethering complex"/>
    <property type="evidence" value="ECO:0007669"/>
    <property type="project" value="InterPro"/>
</dbReference>
<evidence type="ECO:0000259" key="9">
    <source>
        <dbReference type="SMART" id="SM01249"/>
    </source>
</evidence>
<evidence type="ECO:0000256" key="4">
    <source>
        <dbReference type="ARBA" id="ARBA00023136"/>
    </source>
</evidence>
<evidence type="ECO:0000256" key="7">
    <source>
        <dbReference type="SAM" id="Coils"/>
    </source>
</evidence>
<dbReference type="InterPro" id="IPR030268">
    <property type="entry name" value="SYNE4"/>
</dbReference>
<keyword evidence="2" id="KW-0812">Transmembrane</keyword>
<feature type="compositionally biased region" description="Basic residues" evidence="8">
    <location>
        <begin position="997"/>
        <end position="1008"/>
    </location>
</feature>
<evidence type="ECO:0000256" key="1">
    <source>
        <dbReference type="ARBA" id="ARBA00008619"/>
    </source>
</evidence>
<organism evidence="10 11">
    <name type="scientific">Engystomops pustulosus</name>
    <name type="common">Tungara frog</name>
    <name type="synonym">Physalaemus pustulosus</name>
    <dbReference type="NCBI Taxonomy" id="76066"/>
    <lineage>
        <taxon>Eukaryota</taxon>
        <taxon>Metazoa</taxon>
        <taxon>Chordata</taxon>
        <taxon>Craniata</taxon>
        <taxon>Vertebrata</taxon>
        <taxon>Euteleostomi</taxon>
        <taxon>Amphibia</taxon>
        <taxon>Batrachia</taxon>
        <taxon>Anura</taxon>
        <taxon>Neobatrachia</taxon>
        <taxon>Hyloidea</taxon>
        <taxon>Leptodactylidae</taxon>
        <taxon>Leiuperinae</taxon>
        <taxon>Engystomops</taxon>
    </lineage>
</organism>
<comment type="similarity">
    <text evidence="1">Belongs to the nesprin family.</text>
</comment>
<evidence type="ECO:0000313" key="11">
    <source>
        <dbReference type="Proteomes" id="UP000824782"/>
    </source>
</evidence>
<dbReference type="EMBL" id="WNYA01000010">
    <property type="protein sequence ID" value="KAG8552730.1"/>
    <property type="molecule type" value="Genomic_DNA"/>
</dbReference>
<sequence>MLHKALDYKEKFRATQQDPPLCFCIAPTRILRIAHYGVMREEDVIFMNDPSFSLPGSPSSSDLSDFPSSFPLLNCTSHETVSIETKVESSPALLSNISSMAPQDCSSTSERASSSLSPLNFPSQTEYLSSTSCQDSSSLSQFRCSPIRFEDHSSITEYTDISKSQAERSSSLLLNGTTTLQSFNHSSSPMNGSSPPQPASFTPSKSSLKCSCQAEYSSTTCQNLTSVTQMTYTLQATKPISEHGQSECSFMPKMNGASTSRTINYTKSHLDSSSCYMTPATEDLSYYLPMLSVHGHSSTSALTCQVDNQDAKTIMEGQSNPPSENCCADDFPCVCTCELPNGFPPPMSSSHFTCYPPCGTMANNVVSSRVDCSSQNHSEIPSPCRTPQKTQSPNYLDLSSNILNAIAPPQMNATTLSSKCNNPNFANLTPWSTKSCQSLTSTETYLMHTSVETSVNHLLGGGHCRELSTQSNYSPNLIDSSVNSEVLNSSTYSDTPPAQDFTCSTSPENTLFTNTHEKHLKMPQSCSHKFSSGATSKFDPISEGESPVQECEVCKASLENKVRMDQDRLLCEQFLDSLSRFEDWLQTAQITASQGNSFKTLHREAKLALRKYEVLHKEMREKLLDLESLNRQYWKLTQTPQQMLLPSVLRSRMQEVNTLWDSLEGEAETIHRTLKSRVQQREEFETDQDDMKLCLTEMDLELSNVEYIYGGNSTEKIQQLRAFQEDVWSNMKRVEGLLERGDQLIDDSDPRDAADLEVEMTELGSYCQQIYIRLSRLQKRLVSTKLVFEDDFLDSAIEHLSSGSSDVFLDVDIEGEEHAGPVNGPYTKTALPVELEWDPLGDVGGSSSHDGQESFYTATSAPWKISQRSEGSRSSLSSHSGITYSNVRRYTVKEPLEDLHANHAPPQKTYHFEWTPEKMLGQGQMENTHVLPNALLQLEMDIGQDVISLSDSRPMDEPDSEYRKGGHFDFPKYSWKTTDDGPLTSHGKEINNPSSGQRRRQRKKKRVTRNQDAKRTLKSTKPDVSILMENGDDLSHLDLQKSSSRPSCSLCLWIKRLTLASILLLVLFTSLLVPWGRQSCPSKHFSWSLMLTYVNGPPPI</sequence>
<feature type="compositionally biased region" description="Polar residues" evidence="8">
    <location>
        <begin position="183"/>
        <end position="202"/>
    </location>
</feature>
<gene>
    <name evidence="10" type="ORF">GDO81_003021</name>
</gene>
<dbReference type="PANTHER" id="PTHR21640">
    <property type="match status" value="1"/>
</dbReference>
<dbReference type="PANTHER" id="PTHR21640:SF1">
    <property type="entry name" value="NESPRIN-4"/>
    <property type="match status" value="1"/>
</dbReference>
<comment type="caution">
    <text evidence="10">The sequence shown here is derived from an EMBL/GenBank/DDBJ whole genome shotgun (WGS) entry which is preliminary data.</text>
</comment>
<comment type="subcellular location">
    <subcellularLocation>
        <location evidence="6">Nucleus outer membrane</location>
        <topology evidence="6">Single-pass type IV membrane protein</topology>
    </subcellularLocation>
</comment>
<evidence type="ECO:0000313" key="10">
    <source>
        <dbReference type="EMBL" id="KAG8552730.1"/>
    </source>
</evidence>
<feature type="region of interest" description="Disordered" evidence="8">
    <location>
        <begin position="181"/>
        <end position="202"/>
    </location>
</feature>
<keyword evidence="5" id="KW-0539">Nucleus</keyword>
<dbReference type="AlphaFoldDB" id="A0AAV6ZW51"/>
<feature type="region of interest" description="Disordered" evidence="8">
    <location>
        <begin position="979"/>
        <end position="1022"/>
    </location>
</feature>
<accession>A0AAV6ZW51</accession>
<evidence type="ECO:0000256" key="2">
    <source>
        <dbReference type="ARBA" id="ARBA00022692"/>
    </source>
</evidence>